<evidence type="ECO:0000256" key="2">
    <source>
        <dbReference type="ARBA" id="ARBA00023125"/>
    </source>
</evidence>
<dbReference type="InterPro" id="IPR001647">
    <property type="entry name" value="HTH_TetR"/>
</dbReference>
<evidence type="ECO:0000256" key="4">
    <source>
        <dbReference type="PROSITE-ProRule" id="PRU00335"/>
    </source>
</evidence>
<evidence type="ECO:0000259" key="5">
    <source>
        <dbReference type="PROSITE" id="PS50977"/>
    </source>
</evidence>
<dbReference type="AlphaFoldDB" id="A0A2N5X5Z5"/>
<dbReference type="Proteomes" id="UP000235005">
    <property type="component" value="Unassembled WGS sequence"/>
</dbReference>
<accession>A0A2N5X5Z5</accession>
<dbReference type="Gene3D" id="1.10.357.10">
    <property type="entry name" value="Tetracycline Repressor, domain 2"/>
    <property type="match status" value="1"/>
</dbReference>
<proteinExistence type="predicted"/>
<protein>
    <submittedName>
        <fullName evidence="6">TetR/AcrR family transcriptional regulator</fullName>
    </submittedName>
</protein>
<sequence>MPPLFTGRSRRLLYFTMEIVFAGTSPSSPVTSGGNQGQVSAGAQVVVALDISHLRPYALIRSEKATMKPKKNREQSTSKIKAAALHLIATKGYSNTSLEEIANTAGFTKGAVYYYFKSKKRLILEILHDIEFRSIDLLAQELSVADGSAKDLLIRFVNFQADWGAKHPDDIGAMIMMSIGFTHLDADIHRKIEGSYEKLTRLLTEIISEGVRNGELSSGINIENTVTSLIAIRDGNMLLWYRSGRDPEVGRQLIRSLRDALLHPVIFR</sequence>
<evidence type="ECO:0000256" key="1">
    <source>
        <dbReference type="ARBA" id="ARBA00023015"/>
    </source>
</evidence>
<keyword evidence="1" id="KW-0805">Transcription regulation</keyword>
<dbReference type="SUPFAM" id="SSF46689">
    <property type="entry name" value="Homeodomain-like"/>
    <property type="match status" value="1"/>
</dbReference>
<keyword evidence="2 4" id="KW-0238">DNA-binding</keyword>
<name>A0A2N5X5Z5_9GAMM</name>
<dbReference type="InterPro" id="IPR009057">
    <property type="entry name" value="Homeodomain-like_sf"/>
</dbReference>
<feature type="domain" description="HTH tetR-type" evidence="5">
    <location>
        <begin position="74"/>
        <end position="134"/>
    </location>
</feature>
<dbReference type="EMBL" id="PKUS01000003">
    <property type="protein sequence ID" value="PLW69902.1"/>
    <property type="molecule type" value="Genomic_DNA"/>
</dbReference>
<organism evidence="6 7">
    <name type="scientific">Pseudohalioglobus lutimaris</name>
    <dbReference type="NCBI Taxonomy" id="1737061"/>
    <lineage>
        <taxon>Bacteria</taxon>
        <taxon>Pseudomonadati</taxon>
        <taxon>Pseudomonadota</taxon>
        <taxon>Gammaproteobacteria</taxon>
        <taxon>Cellvibrionales</taxon>
        <taxon>Halieaceae</taxon>
        <taxon>Pseudohalioglobus</taxon>
    </lineage>
</organism>
<dbReference type="GO" id="GO:0003677">
    <property type="term" value="F:DNA binding"/>
    <property type="evidence" value="ECO:0007669"/>
    <property type="project" value="UniProtKB-UniRule"/>
</dbReference>
<dbReference type="SUPFAM" id="SSF48498">
    <property type="entry name" value="Tetracyclin repressor-like, C-terminal domain"/>
    <property type="match status" value="1"/>
</dbReference>
<evidence type="ECO:0000313" key="7">
    <source>
        <dbReference type="Proteomes" id="UP000235005"/>
    </source>
</evidence>
<dbReference type="PRINTS" id="PR00455">
    <property type="entry name" value="HTHTETR"/>
</dbReference>
<feature type="DNA-binding region" description="H-T-H motif" evidence="4">
    <location>
        <begin position="97"/>
        <end position="116"/>
    </location>
</feature>
<dbReference type="OrthoDB" id="5982141at2"/>
<evidence type="ECO:0000256" key="3">
    <source>
        <dbReference type="ARBA" id="ARBA00023163"/>
    </source>
</evidence>
<dbReference type="PANTHER" id="PTHR47506">
    <property type="entry name" value="TRANSCRIPTIONAL REGULATORY PROTEIN"/>
    <property type="match status" value="1"/>
</dbReference>
<dbReference type="Pfam" id="PF00440">
    <property type="entry name" value="TetR_N"/>
    <property type="match status" value="1"/>
</dbReference>
<comment type="caution">
    <text evidence="6">The sequence shown here is derived from an EMBL/GenBank/DDBJ whole genome shotgun (WGS) entry which is preliminary data.</text>
</comment>
<keyword evidence="3" id="KW-0804">Transcription</keyword>
<evidence type="ECO:0000313" key="6">
    <source>
        <dbReference type="EMBL" id="PLW69902.1"/>
    </source>
</evidence>
<reference evidence="6 7" key="1">
    <citation type="submission" date="2018-01" db="EMBL/GenBank/DDBJ databases">
        <title>The draft genome sequence of Halioglobus lutimaris HF004.</title>
        <authorList>
            <person name="Du Z.-J."/>
            <person name="Shi M.-J."/>
        </authorList>
    </citation>
    <scope>NUCLEOTIDE SEQUENCE [LARGE SCALE GENOMIC DNA]</scope>
    <source>
        <strain evidence="6 7">HF004</strain>
    </source>
</reference>
<keyword evidence="7" id="KW-1185">Reference proteome</keyword>
<dbReference type="PANTHER" id="PTHR47506:SF1">
    <property type="entry name" value="HTH-TYPE TRANSCRIPTIONAL REGULATOR YJDC"/>
    <property type="match status" value="1"/>
</dbReference>
<dbReference type="InterPro" id="IPR036271">
    <property type="entry name" value="Tet_transcr_reg_TetR-rel_C_sf"/>
</dbReference>
<gene>
    <name evidence="6" type="ORF">C0039_05070</name>
</gene>
<dbReference type="PROSITE" id="PS50977">
    <property type="entry name" value="HTH_TETR_2"/>
    <property type="match status" value="1"/>
</dbReference>